<evidence type="ECO:0000256" key="5">
    <source>
        <dbReference type="ARBA" id="ARBA00023136"/>
    </source>
</evidence>
<dbReference type="GO" id="GO:0022857">
    <property type="term" value="F:transmembrane transporter activity"/>
    <property type="evidence" value="ECO:0007669"/>
    <property type="project" value="InterPro"/>
</dbReference>
<evidence type="ECO:0000256" key="3">
    <source>
        <dbReference type="ARBA" id="ARBA00022692"/>
    </source>
</evidence>
<dbReference type="Pfam" id="PF00854">
    <property type="entry name" value="PTR2"/>
    <property type="match status" value="2"/>
</dbReference>
<dbReference type="OrthoDB" id="8904098at2759"/>
<dbReference type="InterPro" id="IPR036259">
    <property type="entry name" value="MFS_trans_sf"/>
</dbReference>
<keyword evidence="3 7" id="KW-0812">Transmembrane</keyword>
<dbReference type="PANTHER" id="PTHR11654">
    <property type="entry name" value="OLIGOPEPTIDE TRANSPORTER-RELATED"/>
    <property type="match status" value="1"/>
</dbReference>
<name>A0A7J0FY66_9ERIC</name>
<keyword evidence="9" id="KW-1185">Reference proteome</keyword>
<gene>
    <name evidence="8" type="ORF">Acr_16g0002630</name>
</gene>
<comment type="similarity">
    <text evidence="2">Belongs to the major facilitator superfamily. Proton-dependent oligopeptide transporter (POT/PTR) (TC 2.A.17) family.</text>
</comment>
<dbReference type="EMBL" id="BJWL01000016">
    <property type="protein sequence ID" value="GFZ03639.1"/>
    <property type="molecule type" value="Genomic_DNA"/>
</dbReference>
<dbReference type="AlphaFoldDB" id="A0A7J0FY66"/>
<evidence type="ECO:0000256" key="1">
    <source>
        <dbReference type="ARBA" id="ARBA00004141"/>
    </source>
</evidence>
<evidence type="ECO:0000313" key="8">
    <source>
        <dbReference type="EMBL" id="GFZ03639.1"/>
    </source>
</evidence>
<feature type="transmembrane region" description="Helical" evidence="7">
    <location>
        <begin position="87"/>
        <end position="108"/>
    </location>
</feature>
<reference evidence="8 9" key="1">
    <citation type="submission" date="2019-07" db="EMBL/GenBank/DDBJ databases">
        <title>De Novo Assembly of kiwifruit Actinidia rufa.</title>
        <authorList>
            <person name="Sugita-Konishi S."/>
            <person name="Sato K."/>
            <person name="Mori E."/>
            <person name="Abe Y."/>
            <person name="Kisaki G."/>
            <person name="Hamano K."/>
            <person name="Suezawa K."/>
            <person name="Otani M."/>
            <person name="Fukuda T."/>
            <person name="Manabe T."/>
            <person name="Gomi K."/>
            <person name="Tabuchi M."/>
            <person name="Akimitsu K."/>
            <person name="Kataoka I."/>
        </authorList>
    </citation>
    <scope>NUCLEOTIDE SEQUENCE [LARGE SCALE GENOMIC DNA]</scope>
    <source>
        <strain evidence="9">cv. Fuchu</strain>
    </source>
</reference>
<keyword evidence="5 7" id="KW-0472">Membrane</keyword>
<feature type="transmembrane region" description="Helical" evidence="7">
    <location>
        <begin position="156"/>
        <end position="176"/>
    </location>
</feature>
<comment type="subcellular location">
    <subcellularLocation>
        <location evidence="1">Membrane</location>
        <topology evidence="1">Multi-pass membrane protein</topology>
    </subcellularLocation>
</comment>
<feature type="transmembrane region" description="Helical" evidence="7">
    <location>
        <begin position="287"/>
        <end position="308"/>
    </location>
</feature>
<evidence type="ECO:0000256" key="4">
    <source>
        <dbReference type="ARBA" id="ARBA00022989"/>
    </source>
</evidence>
<feature type="transmembrane region" description="Helical" evidence="7">
    <location>
        <begin position="46"/>
        <end position="67"/>
    </location>
</feature>
<organism evidence="8 9">
    <name type="scientific">Actinidia rufa</name>
    <dbReference type="NCBI Taxonomy" id="165716"/>
    <lineage>
        <taxon>Eukaryota</taxon>
        <taxon>Viridiplantae</taxon>
        <taxon>Streptophyta</taxon>
        <taxon>Embryophyta</taxon>
        <taxon>Tracheophyta</taxon>
        <taxon>Spermatophyta</taxon>
        <taxon>Magnoliopsida</taxon>
        <taxon>eudicotyledons</taxon>
        <taxon>Gunneridae</taxon>
        <taxon>Pentapetalae</taxon>
        <taxon>asterids</taxon>
        <taxon>Ericales</taxon>
        <taxon>Actinidiaceae</taxon>
        <taxon>Actinidia</taxon>
    </lineage>
</organism>
<feature type="transmembrane region" description="Helical" evidence="7">
    <location>
        <begin position="129"/>
        <end position="150"/>
    </location>
</feature>
<feature type="transmembrane region" description="Helical" evidence="7">
    <location>
        <begin position="254"/>
        <end position="275"/>
    </location>
</feature>
<protein>
    <submittedName>
        <fullName evidence="8">Nitrate transporter 1:2</fullName>
    </submittedName>
</protein>
<evidence type="ECO:0000256" key="7">
    <source>
        <dbReference type="SAM" id="Phobius"/>
    </source>
</evidence>
<keyword evidence="4 7" id="KW-1133">Transmembrane helix</keyword>
<evidence type="ECO:0000313" key="9">
    <source>
        <dbReference type="Proteomes" id="UP000585474"/>
    </source>
</evidence>
<comment type="caution">
    <text evidence="8">The sequence shown here is derived from an EMBL/GenBank/DDBJ whole genome shotgun (WGS) entry which is preliminary data.</text>
</comment>
<dbReference type="Proteomes" id="UP000585474">
    <property type="component" value="Unassembled WGS sequence"/>
</dbReference>
<evidence type="ECO:0000256" key="6">
    <source>
        <dbReference type="ARBA" id="ARBA00044504"/>
    </source>
</evidence>
<sequence>MHFSPSGAANVVTNFMGTAFLLALLGGFLADAFLTSYCIYPISTTIEFAGLFILALQAHISSLKLPICTSTNRSTPCEHVDGEKKALLFFGLYLLALGVGGIKGSLPLHGDEQFDENTPKGRKQISTFFNYYVFCRSCGVLIAVTFVVWIEDNKGWQWGFGISTATILISIPIFLLRSTIYRIKIPAGSPMTAILKVGSQNITTIYNTCISGKSSNAVVSMNTNPSSTTDTSVAECHAKENAQIQTVHQLSLPVFPVLFMIVLAPVYNHIIIPFFRKVTKTEMSITHLQRIGTGLVLSIVAMAVAAPVEIKRKQVATQTGLCSHPLVKGSLLKLLNLKNLAIPRATA</sequence>
<feature type="transmembrane region" description="Helical" evidence="7">
    <location>
        <begin position="12"/>
        <end position="34"/>
    </location>
</feature>
<accession>A0A7J0FY66</accession>
<dbReference type="InterPro" id="IPR000109">
    <property type="entry name" value="POT_fam"/>
</dbReference>
<evidence type="ECO:0000256" key="2">
    <source>
        <dbReference type="ARBA" id="ARBA00005982"/>
    </source>
</evidence>
<proteinExistence type="inferred from homology"/>
<dbReference type="Gene3D" id="1.20.1250.20">
    <property type="entry name" value="MFS general substrate transporter like domains"/>
    <property type="match status" value="1"/>
</dbReference>
<comment type="similarity">
    <text evidence="6">Belongs to the major facilitator superfamily. Phosphate:H(+) symporter (TC 2.A.1.9) family.</text>
</comment>
<dbReference type="SUPFAM" id="SSF103473">
    <property type="entry name" value="MFS general substrate transporter"/>
    <property type="match status" value="1"/>
</dbReference>
<dbReference type="GO" id="GO:0016020">
    <property type="term" value="C:membrane"/>
    <property type="evidence" value="ECO:0007669"/>
    <property type="project" value="UniProtKB-SubCell"/>
</dbReference>